<proteinExistence type="predicted"/>
<name>A0A0F9NQ50_9ZZZZ</name>
<sequence>MTKKAIRSVKYGLTYKGVNEASKKDSKSLIIYHTIKDAWDTDCGRDHLVKRLPRKPTGKRYRFCAVCRKQQAKA</sequence>
<organism evidence="1">
    <name type="scientific">marine sediment metagenome</name>
    <dbReference type="NCBI Taxonomy" id="412755"/>
    <lineage>
        <taxon>unclassified sequences</taxon>
        <taxon>metagenomes</taxon>
        <taxon>ecological metagenomes</taxon>
    </lineage>
</organism>
<accession>A0A0F9NQ50</accession>
<evidence type="ECO:0000313" key="1">
    <source>
        <dbReference type="EMBL" id="KKM83392.1"/>
    </source>
</evidence>
<comment type="caution">
    <text evidence="1">The sequence shown here is derived from an EMBL/GenBank/DDBJ whole genome shotgun (WGS) entry which is preliminary data.</text>
</comment>
<gene>
    <name evidence="1" type="ORF">LCGC14_1309880</name>
</gene>
<dbReference type="AlphaFoldDB" id="A0A0F9NQ50"/>
<reference evidence="1" key="1">
    <citation type="journal article" date="2015" name="Nature">
        <title>Complex archaea that bridge the gap between prokaryotes and eukaryotes.</title>
        <authorList>
            <person name="Spang A."/>
            <person name="Saw J.H."/>
            <person name="Jorgensen S.L."/>
            <person name="Zaremba-Niedzwiedzka K."/>
            <person name="Martijn J."/>
            <person name="Lind A.E."/>
            <person name="van Eijk R."/>
            <person name="Schleper C."/>
            <person name="Guy L."/>
            <person name="Ettema T.J."/>
        </authorList>
    </citation>
    <scope>NUCLEOTIDE SEQUENCE</scope>
</reference>
<protein>
    <submittedName>
        <fullName evidence="1">Uncharacterized protein</fullName>
    </submittedName>
</protein>
<dbReference type="EMBL" id="LAZR01007720">
    <property type="protein sequence ID" value="KKM83392.1"/>
    <property type="molecule type" value="Genomic_DNA"/>
</dbReference>